<dbReference type="InterPro" id="IPR036273">
    <property type="entry name" value="CRAL/TRIO_N_dom_sf"/>
</dbReference>
<protein>
    <recommendedName>
        <fullName evidence="1">CRAL-TRIO domain-containing protein</fullName>
    </recommendedName>
</protein>
<dbReference type="Pfam" id="PF00650">
    <property type="entry name" value="CRAL_TRIO"/>
    <property type="match status" value="1"/>
</dbReference>
<feature type="domain" description="CRAL-TRIO" evidence="1">
    <location>
        <begin position="93"/>
        <end position="260"/>
    </location>
</feature>
<reference evidence="2" key="1">
    <citation type="journal article" date="2024" name="Gigascience">
        <title>Chromosome-level genome of the poultry shaft louse Menopon gallinae provides insight into the host-switching and adaptive evolution of parasitic lice.</title>
        <authorList>
            <person name="Xu Y."/>
            <person name="Ma L."/>
            <person name="Liu S."/>
            <person name="Liang Y."/>
            <person name="Liu Q."/>
            <person name="He Z."/>
            <person name="Tian L."/>
            <person name="Duan Y."/>
            <person name="Cai W."/>
            <person name="Li H."/>
            <person name="Song F."/>
        </authorList>
    </citation>
    <scope>NUCLEOTIDE SEQUENCE</scope>
    <source>
        <strain evidence="2">Cailab_2023a</strain>
    </source>
</reference>
<organism evidence="2">
    <name type="scientific">Menopon gallinae</name>
    <name type="common">poultry shaft louse</name>
    <dbReference type="NCBI Taxonomy" id="328185"/>
    <lineage>
        <taxon>Eukaryota</taxon>
        <taxon>Metazoa</taxon>
        <taxon>Ecdysozoa</taxon>
        <taxon>Arthropoda</taxon>
        <taxon>Hexapoda</taxon>
        <taxon>Insecta</taxon>
        <taxon>Pterygota</taxon>
        <taxon>Neoptera</taxon>
        <taxon>Paraneoptera</taxon>
        <taxon>Psocodea</taxon>
        <taxon>Troctomorpha</taxon>
        <taxon>Phthiraptera</taxon>
        <taxon>Amblycera</taxon>
        <taxon>Menoponidae</taxon>
        <taxon>Menopon</taxon>
    </lineage>
</organism>
<dbReference type="AlphaFoldDB" id="A0AAW2HC23"/>
<dbReference type="SMART" id="SM00516">
    <property type="entry name" value="SEC14"/>
    <property type="match status" value="1"/>
</dbReference>
<comment type="caution">
    <text evidence="2">The sequence shown here is derived from an EMBL/GenBank/DDBJ whole genome shotgun (WGS) entry which is preliminary data.</text>
</comment>
<dbReference type="InterPro" id="IPR001251">
    <property type="entry name" value="CRAL-TRIO_dom"/>
</dbReference>
<accession>A0AAW2HC23</accession>
<sequence length="312" mass="36174">MLIVGSKSEDDRLRALLSKTYQEDLKKLMKNDLIASVQEWLKKQPHLPQLNDEEVLTFLHSCYYSAEKAKETIDNYFTFRTQAPEMFANRDPKKNLSNAFRTAYFILMPEECKSYDNNIIVILRLRDTDPAHANFPLEVKACLALLDFLIARFPLCNGLEVIMDMDGLTLTHILKLDLSILRKFMAYVQEALPIRLKAVHILNTFPLINQIMAIMRPLIKADLFSLLHFHTTADFDSFCEKYVPQDYLPEEYGGSQGKLETFQEQTYNDIIAASDWLKEQECYKVNESKRMGKSKWSEMNGISGTFKKLEID</sequence>
<evidence type="ECO:0000259" key="1">
    <source>
        <dbReference type="PROSITE" id="PS50191"/>
    </source>
</evidence>
<proteinExistence type="predicted"/>
<name>A0AAW2HC23_9NEOP</name>
<dbReference type="SUPFAM" id="SSF46938">
    <property type="entry name" value="CRAL/TRIO N-terminal domain"/>
    <property type="match status" value="1"/>
</dbReference>
<dbReference type="SUPFAM" id="SSF52087">
    <property type="entry name" value="CRAL/TRIO domain"/>
    <property type="match status" value="1"/>
</dbReference>
<dbReference type="PRINTS" id="PR00180">
    <property type="entry name" value="CRETINALDHBP"/>
</dbReference>
<dbReference type="GO" id="GO:1902936">
    <property type="term" value="F:phosphatidylinositol bisphosphate binding"/>
    <property type="evidence" value="ECO:0007669"/>
    <property type="project" value="TreeGrafter"/>
</dbReference>
<dbReference type="GO" id="GO:0016020">
    <property type="term" value="C:membrane"/>
    <property type="evidence" value="ECO:0007669"/>
    <property type="project" value="TreeGrafter"/>
</dbReference>
<evidence type="ECO:0000313" key="2">
    <source>
        <dbReference type="EMBL" id="KAL0267235.1"/>
    </source>
</evidence>
<dbReference type="CDD" id="cd00170">
    <property type="entry name" value="SEC14"/>
    <property type="match status" value="1"/>
</dbReference>
<dbReference type="PANTHER" id="PTHR10174:SF213">
    <property type="entry name" value="CRAL-TRIO DOMAIN-CONTAINING PROTEIN"/>
    <property type="match status" value="1"/>
</dbReference>
<dbReference type="PROSITE" id="PS50191">
    <property type="entry name" value="CRAL_TRIO"/>
    <property type="match status" value="1"/>
</dbReference>
<gene>
    <name evidence="2" type="ORF">PYX00_009569</name>
</gene>
<dbReference type="PANTHER" id="PTHR10174">
    <property type="entry name" value="ALPHA-TOCOPHEROL TRANSFER PROTEIN-RELATED"/>
    <property type="match status" value="1"/>
</dbReference>
<dbReference type="Gene3D" id="3.40.525.10">
    <property type="entry name" value="CRAL-TRIO lipid binding domain"/>
    <property type="match status" value="1"/>
</dbReference>
<dbReference type="Gene3D" id="1.10.8.20">
    <property type="entry name" value="N-terminal domain of phosphatidylinositol transfer protein sec14p"/>
    <property type="match status" value="1"/>
</dbReference>
<dbReference type="EMBL" id="JARGDH010000005">
    <property type="protein sequence ID" value="KAL0267235.1"/>
    <property type="molecule type" value="Genomic_DNA"/>
</dbReference>
<dbReference type="InterPro" id="IPR036865">
    <property type="entry name" value="CRAL-TRIO_dom_sf"/>
</dbReference>